<evidence type="ECO:0000313" key="2">
    <source>
        <dbReference type="EMBL" id="ACB28395.1"/>
    </source>
</evidence>
<dbReference type="HOGENOM" id="CLU_1303703_0_0_5"/>
<gene>
    <name evidence="2" type="ordered locus">Mrad2831_6481</name>
</gene>
<proteinExistence type="predicted"/>
<dbReference type="AlphaFoldDB" id="B1MA70"/>
<keyword evidence="1" id="KW-0472">Membrane</keyword>
<dbReference type="RefSeq" id="WP_012316964.1">
    <property type="nucleotide sequence ID" value="NC_010502.1"/>
</dbReference>
<evidence type="ECO:0000313" key="3">
    <source>
        <dbReference type="Proteomes" id="UP000006589"/>
    </source>
</evidence>
<evidence type="ECO:0000256" key="1">
    <source>
        <dbReference type="SAM" id="Phobius"/>
    </source>
</evidence>
<protein>
    <submittedName>
        <fullName evidence="2">Uncharacterized protein</fullName>
    </submittedName>
</protein>
<dbReference type="EMBL" id="CP001007">
    <property type="protein sequence ID" value="ACB28395.1"/>
    <property type="molecule type" value="Genomic_DNA"/>
</dbReference>
<name>B1MA70_METRJ</name>
<reference evidence="2 3" key="1">
    <citation type="submission" date="2008-03" db="EMBL/GenBank/DDBJ databases">
        <title>Complete sequence of plasmid6 of Methylobacterium radiotolerans JCM 2831.</title>
        <authorList>
            <consortium name="US DOE Joint Genome Institute"/>
            <person name="Copeland A."/>
            <person name="Lucas S."/>
            <person name="Lapidus A."/>
            <person name="Glavina del Rio T."/>
            <person name="Dalin E."/>
            <person name="Tice H."/>
            <person name="Bruce D."/>
            <person name="Goodwin L."/>
            <person name="Pitluck S."/>
            <person name="Kiss H."/>
            <person name="Brettin T."/>
            <person name="Detter J.C."/>
            <person name="Han C."/>
            <person name="Kuske C.R."/>
            <person name="Schmutz J."/>
            <person name="Larimer F."/>
            <person name="Land M."/>
            <person name="Hauser L."/>
            <person name="Kyrpides N."/>
            <person name="Mikhailova N."/>
            <person name="Marx C.J."/>
            <person name="Richardson P."/>
        </authorList>
    </citation>
    <scope>NUCLEOTIDE SEQUENCE [LARGE SCALE GENOMIC DNA]</scope>
    <source>
        <strain evidence="3">ATCC 27329 / DSM 1819 / JCM 2831 / NBRC 15690 / NCIMB 10815 / 0-1</strain>
        <plasmid evidence="3">Plasmid pMRAD06</plasmid>
    </source>
</reference>
<dbReference type="KEGG" id="mrd:Mrad2831_6481"/>
<sequence length="211" mass="24699">MSQSELDDNTRARQIRRALSYYDEHFTKYLASAIAFSEQIPEEINNQIRNAFTHLARAQEAADQRTFQEEIEKCIGHIERGSRDCLKASIIVARDQLESMISDAVFYYVTLTPDLKARYKEIVNLRREVYRAETRGERGINEKLELILRETIHLQDLIKERYREVGTKKAKLLRFAHRWSHPAYTIVALAIGYISRPYVAMLFSWIQSLVS</sequence>
<keyword evidence="1" id="KW-1133">Transmembrane helix</keyword>
<geneLocation type="plasmid" evidence="2 3">
    <name>pMRAD06</name>
</geneLocation>
<keyword evidence="2" id="KW-0614">Plasmid</keyword>
<accession>B1MA70</accession>
<organism evidence="2 3">
    <name type="scientific">Methylobacterium radiotolerans (strain ATCC 27329 / DSM 1819 / JCM 2831 / NBRC 15690 / NCIMB 10815 / 0-1)</name>
    <dbReference type="NCBI Taxonomy" id="426355"/>
    <lineage>
        <taxon>Bacteria</taxon>
        <taxon>Pseudomonadati</taxon>
        <taxon>Pseudomonadota</taxon>
        <taxon>Alphaproteobacteria</taxon>
        <taxon>Hyphomicrobiales</taxon>
        <taxon>Methylobacteriaceae</taxon>
        <taxon>Methylobacterium</taxon>
    </lineage>
</organism>
<dbReference type="Proteomes" id="UP000006589">
    <property type="component" value="Plasmid pMRAD06"/>
</dbReference>
<dbReference type="GeneID" id="43529564"/>
<feature type="transmembrane region" description="Helical" evidence="1">
    <location>
        <begin position="183"/>
        <end position="206"/>
    </location>
</feature>
<keyword evidence="1" id="KW-0812">Transmembrane</keyword>